<organism evidence="7 8">
    <name type="scientific">Cladonia borealis</name>
    <dbReference type="NCBI Taxonomy" id="184061"/>
    <lineage>
        <taxon>Eukaryota</taxon>
        <taxon>Fungi</taxon>
        <taxon>Dikarya</taxon>
        <taxon>Ascomycota</taxon>
        <taxon>Pezizomycotina</taxon>
        <taxon>Lecanoromycetes</taxon>
        <taxon>OSLEUM clade</taxon>
        <taxon>Lecanoromycetidae</taxon>
        <taxon>Lecanorales</taxon>
        <taxon>Lecanorineae</taxon>
        <taxon>Cladoniaceae</taxon>
        <taxon>Cladonia</taxon>
    </lineage>
</organism>
<dbReference type="EMBL" id="JAFEKC020000018">
    <property type="protein sequence ID" value="KAK0509730.1"/>
    <property type="molecule type" value="Genomic_DNA"/>
</dbReference>
<evidence type="ECO:0000259" key="5">
    <source>
        <dbReference type="Pfam" id="PF08303"/>
    </source>
</evidence>
<dbReference type="GO" id="GO:0051730">
    <property type="term" value="F:GTP-dependent polyribonucleotide 5'-hydroxyl-kinase activity"/>
    <property type="evidence" value="ECO:0007669"/>
    <property type="project" value="InterPro"/>
</dbReference>
<keyword evidence="8" id="KW-1185">Reference proteome</keyword>
<comment type="catalytic activity">
    <reaction evidence="1">
        <text>ATP + (ribonucleotide)n-3'-hydroxyl + 5'-phospho-(ribonucleotide)m = (ribonucleotide)n+m + AMP + diphosphate.</text>
        <dbReference type="EC" id="6.5.1.3"/>
    </reaction>
</comment>
<dbReference type="EC" id="6.5.1.3" evidence="1"/>
<dbReference type="PANTHER" id="PTHR32004">
    <property type="entry name" value="TRNA LIGASE"/>
    <property type="match status" value="1"/>
</dbReference>
<protein>
    <recommendedName>
        <fullName evidence="1">tRNA ligase</fullName>
        <ecNumber evidence="1">6.5.1.3</ecNumber>
    </recommendedName>
</protein>
<dbReference type="Pfam" id="PF08302">
    <property type="entry name" value="tRNA_lig_CPD"/>
    <property type="match status" value="1"/>
</dbReference>
<comment type="similarity">
    <text evidence="1">Belongs to the TRL1 family.</text>
</comment>
<dbReference type="InterPro" id="IPR015965">
    <property type="entry name" value="tRNA_lig_PDEase"/>
</dbReference>
<gene>
    <name evidence="7" type="ORF">JMJ35_008124</name>
</gene>
<dbReference type="GO" id="GO:0006388">
    <property type="term" value="P:tRNA splicing, via endonucleolytic cleavage and ligation"/>
    <property type="evidence" value="ECO:0007669"/>
    <property type="project" value="UniProtKB-UniRule"/>
</dbReference>
<dbReference type="SUPFAM" id="SSF52540">
    <property type="entry name" value="P-loop containing nucleoside triphosphate hydrolases"/>
    <property type="match status" value="1"/>
</dbReference>
<dbReference type="InterPro" id="IPR019039">
    <property type="entry name" value="T4-Rnl1-like_N"/>
</dbReference>
<comment type="caution">
    <text evidence="7">The sequence shown here is derived from an EMBL/GenBank/DDBJ whole genome shotgun (WGS) entry which is preliminary data.</text>
</comment>
<dbReference type="GO" id="GO:0003972">
    <property type="term" value="F:RNA ligase (ATP) activity"/>
    <property type="evidence" value="ECO:0007669"/>
    <property type="project" value="UniProtKB-UniRule"/>
</dbReference>
<dbReference type="Pfam" id="PF08303">
    <property type="entry name" value="tRNA_lig_kinase"/>
    <property type="match status" value="1"/>
</dbReference>
<dbReference type="InterPro" id="IPR012387">
    <property type="entry name" value="Trl1_fun"/>
</dbReference>
<evidence type="ECO:0000313" key="8">
    <source>
        <dbReference type="Proteomes" id="UP001166286"/>
    </source>
</evidence>
<proteinExistence type="inferred from homology"/>
<dbReference type="GO" id="GO:0005634">
    <property type="term" value="C:nucleus"/>
    <property type="evidence" value="ECO:0007669"/>
    <property type="project" value="TreeGrafter"/>
</dbReference>
<dbReference type="GO" id="GO:0008081">
    <property type="term" value="F:phosphoric diester hydrolase activity"/>
    <property type="evidence" value="ECO:0007669"/>
    <property type="project" value="InterPro"/>
</dbReference>
<evidence type="ECO:0000256" key="3">
    <source>
        <dbReference type="SAM" id="MobiDB-lite"/>
    </source>
</evidence>
<dbReference type="InterPro" id="IPR027417">
    <property type="entry name" value="P-loop_NTPase"/>
</dbReference>
<dbReference type="PANTHER" id="PTHR32004:SF1">
    <property type="entry name" value="TRNA LIGASE"/>
    <property type="match status" value="1"/>
</dbReference>
<evidence type="ECO:0000256" key="1">
    <source>
        <dbReference type="PIRNR" id="PIRNR019634"/>
    </source>
</evidence>
<sequence length="818" mass="92516">MASRNSIPYASQDSSQVVSLIRGLESNTKKNGRGHAVSCKKHTYEVANTGGMTVDSWQFRDWDYKRRDLPTYARGLFTHRRKDGIHEIAARGYDKFFNVGEVNETQWENVKAQTLGPYELSVKENGCIIFMSGLEGDHLLVCSKHSTGARDNVNLSHAVAGERWVDKHLNAIGRTRKDLARELRRRNATAVAELCDDTFEEHVLAYEPKDAGLYLHGMNLNLPEFATYPGKLVHEFADEWGLKKAQYLLKDDIDSMIRFLDECAETGSYNGRDTEGFVIRCRRKEHGTGGDYHDWFFKYKFEEPYLMYRQWRECTKAIISGRPPKYKKHKKITEEYLLYARRQLAKDPSLGKAYNMNHGIIAMREGFLKERGLKGHDIIRQEEEAGNDDGPAVTRNVVLLPVASIGCGKTTVAIALAKLFDWGHVQNDNITTQKNRPKQFTMQVCNALTVHPAMIADRNNHQKRERKQIIDDVLAVIPDARFVALHYVHDPKSEMLPGIRQITQERIFARGDNHQTIQAGSKSRSDIIGIMDGFLNRFEPVNPHSEPDDAFDEIVDLDVRASSRENLETVVSSLHSFYPKLIKTMPSSEDLDKAIEAALNDYKPDIKHDLSFKSNKKDKSIKQNGSASQPNGLVQPKPPKLEYFAIKLPASEVVSALDKVFNNLPPEKARMYRHLQQSRRLQPAFHVTLIHRASIDSHPELWNHLASLHADTLTNKAPNSTAGSAGPSIGKCRVRLERVVWDDRVMCFVARLLDEGWETANAIAHVTVGTASQDIKPKESNDLLHKWIESGTETGIEECEVGGHVEVHGNVVAVMQSR</sequence>
<dbReference type="Proteomes" id="UP001166286">
    <property type="component" value="Unassembled WGS sequence"/>
</dbReference>
<feature type="compositionally biased region" description="Polar residues" evidence="3">
    <location>
        <begin position="622"/>
        <end position="632"/>
    </location>
</feature>
<feature type="active site" description="N6-AMP-lysine intermediate" evidence="2">
    <location>
        <position position="123"/>
    </location>
</feature>
<dbReference type="InterPro" id="IPR015966">
    <property type="entry name" value="tRNA_lig_kin_fungi"/>
</dbReference>
<dbReference type="GO" id="GO:0005524">
    <property type="term" value="F:ATP binding"/>
    <property type="evidence" value="ECO:0007669"/>
    <property type="project" value="UniProtKB-UniRule"/>
</dbReference>
<evidence type="ECO:0000256" key="2">
    <source>
        <dbReference type="PIRSR" id="PIRSR019634-50"/>
    </source>
</evidence>
<dbReference type="AlphaFoldDB" id="A0AA39V790"/>
<dbReference type="Gene3D" id="3.40.50.300">
    <property type="entry name" value="P-loop containing nucleotide triphosphate hydrolases"/>
    <property type="match status" value="1"/>
</dbReference>
<evidence type="ECO:0000259" key="4">
    <source>
        <dbReference type="Pfam" id="PF08302"/>
    </source>
</evidence>
<feature type="domain" description="T4 RNA ligase 1-like N-terminal" evidence="6">
    <location>
        <begin position="72"/>
        <end position="306"/>
    </location>
</feature>
<dbReference type="PIRSF" id="PIRSF019634">
    <property type="entry name" value="tRNA_lig_yeast"/>
    <property type="match status" value="1"/>
</dbReference>
<keyword evidence="1" id="KW-0819">tRNA processing</keyword>
<feature type="domain" description="tRNA ligase kinase" evidence="5">
    <location>
        <begin position="398"/>
        <end position="559"/>
    </location>
</feature>
<reference evidence="7" key="1">
    <citation type="submission" date="2023-03" db="EMBL/GenBank/DDBJ databases">
        <title>Complete genome of Cladonia borealis.</title>
        <authorList>
            <person name="Park H."/>
        </authorList>
    </citation>
    <scope>NUCLEOTIDE SEQUENCE</scope>
    <source>
        <strain evidence="7">ANT050790</strain>
    </source>
</reference>
<evidence type="ECO:0000259" key="6">
    <source>
        <dbReference type="Pfam" id="PF09511"/>
    </source>
</evidence>
<name>A0AA39V790_9LECA</name>
<keyword evidence="1" id="KW-0436">Ligase</keyword>
<evidence type="ECO:0000313" key="7">
    <source>
        <dbReference type="EMBL" id="KAK0509730.1"/>
    </source>
</evidence>
<feature type="domain" description="tRNA ligase phosphodiesterase" evidence="4">
    <location>
        <begin position="562"/>
        <end position="815"/>
    </location>
</feature>
<dbReference type="FunFam" id="3.40.50.300:FF:001690">
    <property type="entry name" value="tRNA ligase"/>
    <property type="match status" value="1"/>
</dbReference>
<feature type="region of interest" description="Disordered" evidence="3">
    <location>
        <begin position="613"/>
        <end position="634"/>
    </location>
</feature>
<accession>A0AA39V790</accession>
<dbReference type="Pfam" id="PF09511">
    <property type="entry name" value="RNA_lig_T4_1"/>
    <property type="match status" value="1"/>
</dbReference>